<dbReference type="STRING" id="8022.A0A060WBZ7"/>
<evidence type="ECO:0000256" key="4">
    <source>
        <dbReference type="ARBA" id="ARBA00023004"/>
    </source>
</evidence>
<dbReference type="Proteomes" id="UP000193380">
    <property type="component" value="Chromosome 6"/>
</dbReference>
<dbReference type="PANTHER" id="PTHR24300">
    <property type="entry name" value="CYTOCHROME P450 508A4-RELATED"/>
    <property type="match status" value="1"/>
</dbReference>
<evidence type="ECO:0000256" key="3">
    <source>
        <dbReference type="ARBA" id="ARBA00022723"/>
    </source>
</evidence>
<dbReference type="GO" id="GO:0016712">
    <property type="term" value="F:oxidoreductase activity, acting on paired donors, with incorporation or reduction of molecular oxygen, reduced flavin or flavoprotein as one donor, and incorporation of one atom of oxygen"/>
    <property type="evidence" value="ECO:0007669"/>
    <property type="project" value="TreeGrafter"/>
</dbReference>
<dbReference type="GO" id="GO:0006805">
    <property type="term" value="P:xenobiotic metabolic process"/>
    <property type="evidence" value="ECO:0007669"/>
    <property type="project" value="TreeGrafter"/>
</dbReference>
<gene>
    <name evidence="5" type="ORF">GSONMT00066407001</name>
</gene>
<dbReference type="GO" id="GO:0005506">
    <property type="term" value="F:iron ion binding"/>
    <property type="evidence" value="ECO:0007669"/>
    <property type="project" value="InterPro"/>
</dbReference>
<dbReference type="EMBL" id="FR904396">
    <property type="protein sequence ID" value="CDQ62085.1"/>
    <property type="molecule type" value="Genomic_DNA"/>
</dbReference>
<evidence type="ECO:0000313" key="6">
    <source>
        <dbReference type="Proteomes" id="UP000193380"/>
    </source>
</evidence>
<dbReference type="InterPro" id="IPR036396">
    <property type="entry name" value="Cyt_P450_sf"/>
</dbReference>
<dbReference type="PANTHER" id="PTHR24300:SF177">
    <property type="entry name" value="CYTOCHROME P450 2J2"/>
    <property type="match status" value="1"/>
</dbReference>
<keyword evidence="3" id="KW-0479">Metal-binding</keyword>
<evidence type="ECO:0008006" key="7">
    <source>
        <dbReference type="Google" id="ProtNLM"/>
    </source>
</evidence>
<evidence type="ECO:0000256" key="2">
    <source>
        <dbReference type="ARBA" id="ARBA00010617"/>
    </source>
</evidence>
<protein>
    <recommendedName>
        <fullName evidence="7">Cytochrome P450</fullName>
    </recommendedName>
</protein>
<dbReference type="InterPro" id="IPR002401">
    <property type="entry name" value="Cyt_P450_E_grp-I"/>
</dbReference>
<dbReference type="PaxDb" id="8022-A0A060WBZ7"/>
<dbReference type="Gene3D" id="1.10.630.10">
    <property type="entry name" value="Cytochrome P450"/>
    <property type="match status" value="1"/>
</dbReference>
<accession>A0A060WBZ7</accession>
<reference evidence="5 6" key="1">
    <citation type="journal article" date="2014" name="Nat. Commun.">
        <title>The rainbow trout genome provides novel insights into evolution after whole-genome duplication in vertebrates.</title>
        <authorList>
            <person name="Berthelot C."/>
            <person name="Brunet F."/>
            <person name="Chalopin D."/>
            <person name="Juanchich A."/>
            <person name="Bernard M."/>
            <person name="Noel B."/>
            <person name="Bento P."/>
            <person name="Da Silva C."/>
            <person name="Labadie K."/>
            <person name="Alberti A."/>
            <person name="Aury J.M."/>
            <person name="Louis A."/>
            <person name="Dehais P."/>
            <person name="Bardou P."/>
            <person name="Montfort J."/>
            <person name="Klopp C."/>
            <person name="Cabau C."/>
            <person name="Gaspin C."/>
            <person name="Thorgaard G.H."/>
            <person name="Boussaha M."/>
            <person name="Quillet E."/>
            <person name="Guyomard R."/>
            <person name="Galiana D."/>
            <person name="Bobe J."/>
            <person name="Volff J.N."/>
            <person name="Genet C."/>
            <person name="Wincker P."/>
            <person name="Jaillon O."/>
            <person name="Roest Crollius H."/>
            <person name="Guiguen Y."/>
        </authorList>
    </citation>
    <scope>NUCLEOTIDE SEQUENCE [LARGE SCALE GENOMIC DNA]</scope>
</reference>
<dbReference type="GO" id="GO:0020037">
    <property type="term" value="F:heme binding"/>
    <property type="evidence" value="ECO:0007669"/>
    <property type="project" value="InterPro"/>
</dbReference>
<name>A0A060WBZ7_ONCMY</name>
<proteinExistence type="inferred from homology"/>
<dbReference type="SUPFAM" id="SSF48264">
    <property type="entry name" value="Cytochrome P450"/>
    <property type="match status" value="1"/>
</dbReference>
<keyword evidence="4" id="KW-0408">Iron</keyword>
<evidence type="ECO:0000313" key="5">
    <source>
        <dbReference type="EMBL" id="CDQ62085.1"/>
    </source>
</evidence>
<organism evidence="5 6">
    <name type="scientific">Oncorhynchus mykiss</name>
    <name type="common">Rainbow trout</name>
    <name type="synonym">Salmo gairdneri</name>
    <dbReference type="NCBI Taxonomy" id="8022"/>
    <lineage>
        <taxon>Eukaryota</taxon>
        <taxon>Metazoa</taxon>
        <taxon>Chordata</taxon>
        <taxon>Craniata</taxon>
        <taxon>Vertebrata</taxon>
        <taxon>Euteleostomi</taxon>
        <taxon>Actinopterygii</taxon>
        <taxon>Neopterygii</taxon>
        <taxon>Teleostei</taxon>
        <taxon>Protacanthopterygii</taxon>
        <taxon>Salmoniformes</taxon>
        <taxon>Salmonidae</taxon>
        <taxon>Salmoninae</taxon>
        <taxon>Oncorhynchus</taxon>
    </lineage>
</organism>
<comment type="similarity">
    <text evidence="2">Belongs to the cytochrome P450 family.</text>
</comment>
<dbReference type="InterPro" id="IPR001128">
    <property type="entry name" value="Cyt_P450"/>
</dbReference>
<dbReference type="InterPro" id="IPR050182">
    <property type="entry name" value="Cytochrome_P450_fam2"/>
</dbReference>
<sequence length="168" mass="18917">MLIVGSLWTQLYEAFPGMMKHLPGPHNAISSHRKAMEAFIWEEVERHRRDLDPCALREHIDTFLIEMANAAEGGTAHNDGRNRSNGMARLFLPGTETTTTLLYMITHPHTGSIGLSLQSNIHRAKMPFTDAVIHEIQRMGNMVPLNAPRMAHKDTTLCVGTSYQRVRC</sequence>
<evidence type="ECO:0000256" key="1">
    <source>
        <dbReference type="ARBA" id="ARBA00001971"/>
    </source>
</evidence>
<dbReference type="Pfam" id="PF00067">
    <property type="entry name" value="p450"/>
    <property type="match status" value="2"/>
</dbReference>
<dbReference type="GO" id="GO:0005737">
    <property type="term" value="C:cytoplasm"/>
    <property type="evidence" value="ECO:0007669"/>
    <property type="project" value="TreeGrafter"/>
</dbReference>
<dbReference type="PRINTS" id="PR00463">
    <property type="entry name" value="EP450I"/>
</dbReference>
<comment type="cofactor">
    <cofactor evidence="1">
        <name>heme</name>
        <dbReference type="ChEBI" id="CHEBI:30413"/>
    </cofactor>
</comment>
<dbReference type="AlphaFoldDB" id="A0A060WBZ7"/>
<dbReference type="GO" id="GO:0006082">
    <property type="term" value="P:organic acid metabolic process"/>
    <property type="evidence" value="ECO:0007669"/>
    <property type="project" value="TreeGrafter"/>
</dbReference>